<dbReference type="RefSeq" id="WP_150310447.1">
    <property type="nucleotide sequence ID" value="NZ_VMSO01000004.1"/>
</dbReference>
<comment type="similarity">
    <text evidence="1">Belongs to the sigma-70 factor family. ECF subfamily.</text>
</comment>
<dbReference type="InterPro" id="IPR014284">
    <property type="entry name" value="RNA_pol_sigma-70_dom"/>
</dbReference>
<name>A0A5M9HZ40_9FIRM</name>
<feature type="region of interest" description="Disordered" evidence="6">
    <location>
        <begin position="77"/>
        <end position="104"/>
    </location>
</feature>
<evidence type="ECO:0000259" key="8">
    <source>
        <dbReference type="Pfam" id="PF08281"/>
    </source>
</evidence>
<dbReference type="GO" id="GO:0006352">
    <property type="term" value="P:DNA-templated transcription initiation"/>
    <property type="evidence" value="ECO:0007669"/>
    <property type="project" value="InterPro"/>
</dbReference>
<dbReference type="Pfam" id="PF04542">
    <property type="entry name" value="Sigma70_r2"/>
    <property type="match status" value="1"/>
</dbReference>
<feature type="domain" description="RNA polymerase sigma factor 70 region 4 type 2" evidence="8">
    <location>
        <begin position="112"/>
        <end position="162"/>
    </location>
</feature>
<evidence type="ECO:0000259" key="7">
    <source>
        <dbReference type="Pfam" id="PF04542"/>
    </source>
</evidence>
<keyword evidence="10" id="KW-1185">Reference proteome</keyword>
<evidence type="ECO:0000256" key="2">
    <source>
        <dbReference type="ARBA" id="ARBA00023015"/>
    </source>
</evidence>
<dbReference type="Proteomes" id="UP000322025">
    <property type="component" value="Unassembled WGS sequence"/>
</dbReference>
<evidence type="ECO:0000313" key="10">
    <source>
        <dbReference type="Proteomes" id="UP000322025"/>
    </source>
</evidence>
<gene>
    <name evidence="9" type="ORF">FNY66_04920</name>
</gene>
<protein>
    <submittedName>
        <fullName evidence="9">RNA polymerase sigma factor</fullName>
    </submittedName>
</protein>
<evidence type="ECO:0000313" key="9">
    <source>
        <dbReference type="EMBL" id="KAA8502088.1"/>
    </source>
</evidence>
<keyword evidence="4" id="KW-0238">DNA-binding</keyword>
<dbReference type="PANTHER" id="PTHR43133">
    <property type="entry name" value="RNA POLYMERASE ECF-TYPE SIGMA FACTO"/>
    <property type="match status" value="1"/>
</dbReference>
<evidence type="ECO:0000256" key="6">
    <source>
        <dbReference type="SAM" id="MobiDB-lite"/>
    </source>
</evidence>
<dbReference type="InterPro" id="IPR013324">
    <property type="entry name" value="RNA_pol_sigma_r3/r4-like"/>
</dbReference>
<reference evidence="9" key="1">
    <citation type="submission" date="2019-07" db="EMBL/GenBank/DDBJ databases">
        <authorList>
            <person name="Wongkuna S."/>
            <person name="Scaria J."/>
        </authorList>
    </citation>
    <scope>NUCLEOTIDE SEQUENCE [LARGE SCALE GENOMIC DNA]</scope>
    <source>
        <strain evidence="9">SW178</strain>
    </source>
</reference>
<dbReference type="NCBIfam" id="TIGR02937">
    <property type="entry name" value="sigma70-ECF"/>
    <property type="match status" value="1"/>
</dbReference>
<dbReference type="InterPro" id="IPR007627">
    <property type="entry name" value="RNA_pol_sigma70_r2"/>
</dbReference>
<organism evidence="9 10">
    <name type="scientific">Mediterraneibacter catenae</name>
    <dbReference type="NCBI Taxonomy" id="2594882"/>
    <lineage>
        <taxon>Bacteria</taxon>
        <taxon>Bacillati</taxon>
        <taxon>Bacillota</taxon>
        <taxon>Clostridia</taxon>
        <taxon>Lachnospirales</taxon>
        <taxon>Lachnospiraceae</taxon>
        <taxon>Mediterraneibacter</taxon>
    </lineage>
</organism>
<dbReference type="AlphaFoldDB" id="A0A5M9HZ40"/>
<evidence type="ECO:0000256" key="3">
    <source>
        <dbReference type="ARBA" id="ARBA00023082"/>
    </source>
</evidence>
<dbReference type="OrthoDB" id="9795666at2"/>
<dbReference type="InterPro" id="IPR013325">
    <property type="entry name" value="RNA_pol_sigma_r2"/>
</dbReference>
<keyword evidence="3" id="KW-0731">Sigma factor</keyword>
<dbReference type="Gene3D" id="1.10.10.10">
    <property type="entry name" value="Winged helix-like DNA-binding domain superfamily/Winged helix DNA-binding domain"/>
    <property type="match status" value="1"/>
</dbReference>
<keyword evidence="2" id="KW-0805">Transcription regulation</keyword>
<dbReference type="InterPro" id="IPR036388">
    <property type="entry name" value="WH-like_DNA-bd_sf"/>
</dbReference>
<proteinExistence type="inferred from homology"/>
<dbReference type="EMBL" id="VMSO01000004">
    <property type="protein sequence ID" value="KAA8502088.1"/>
    <property type="molecule type" value="Genomic_DNA"/>
</dbReference>
<dbReference type="CDD" id="cd06171">
    <property type="entry name" value="Sigma70_r4"/>
    <property type="match status" value="1"/>
</dbReference>
<evidence type="ECO:0000256" key="4">
    <source>
        <dbReference type="ARBA" id="ARBA00023125"/>
    </source>
</evidence>
<dbReference type="Pfam" id="PF08281">
    <property type="entry name" value="Sigma70_r4_2"/>
    <property type="match status" value="1"/>
</dbReference>
<dbReference type="InterPro" id="IPR013249">
    <property type="entry name" value="RNA_pol_sigma70_r4_t2"/>
</dbReference>
<dbReference type="GO" id="GO:0003677">
    <property type="term" value="F:DNA binding"/>
    <property type="evidence" value="ECO:0007669"/>
    <property type="project" value="UniProtKB-KW"/>
</dbReference>
<evidence type="ECO:0000256" key="1">
    <source>
        <dbReference type="ARBA" id="ARBA00010641"/>
    </source>
</evidence>
<evidence type="ECO:0000256" key="5">
    <source>
        <dbReference type="ARBA" id="ARBA00023163"/>
    </source>
</evidence>
<dbReference type="InterPro" id="IPR039425">
    <property type="entry name" value="RNA_pol_sigma-70-like"/>
</dbReference>
<dbReference type="GO" id="GO:0016987">
    <property type="term" value="F:sigma factor activity"/>
    <property type="evidence" value="ECO:0007669"/>
    <property type="project" value="UniProtKB-KW"/>
</dbReference>
<feature type="domain" description="RNA polymerase sigma-70 region 2" evidence="7">
    <location>
        <begin position="9"/>
        <end position="74"/>
    </location>
</feature>
<comment type="caution">
    <text evidence="9">The sequence shown here is derived from an EMBL/GenBank/DDBJ whole genome shotgun (WGS) entry which is preliminary data.</text>
</comment>
<sequence>MDKEILEELYHRYGQEICRYLTAICRDRFMAEDILQDVFCKAILSLPSGHVNARAWLYMVGRNLLLNELKKQRRQIYSEEPETRAEDRMNNSDGISGGNPEEQTIKEEESKLLRQALLSLDIRKREILILNYFEHFTLKEAAAIMGISYENARILSMRAKREIRRIMEVNGYEVS</sequence>
<dbReference type="PANTHER" id="PTHR43133:SF52">
    <property type="entry name" value="ECF RNA POLYMERASE SIGMA FACTOR SIGL"/>
    <property type="match status" value="1"/>
</dbReference>
<dbReference type="SUPFAM" id="SSF88659">
    <property type="entry name" value="Sigma3 and sigma4 domains of RNA polymerase sigma factors"/>
    <property type="match status" value="1"/>
</dbReference>
<accession>A0A5M9HZ40</accession>
<keyword evidence="5" id="KW-0804">Transcription</keyword>
<dbReference type="Gene3D" id="1.10.1740.10">
    <property type="match status" value="1"/>
</dbReference>
<dbReference type="SUPFAM" id="SSF88946">
    <property type="entry name" value="Sigma2 domain of RNA polymerase sigma factors"/>
    <property type="match status" value="1"/>
</dbReference>
<feature type="compositionally biased region" description="Basic and acidic residues" evidence="6">
    <location>
        <begin position="81"/>
        <end position="90"/>
    </location>
</feature>